<dbReference type="SUPFAM" id="SSF47336">
    <property type="entry name" value="ACP-like"/>
    <property type="match status" value="1"/>
</dbReference>
<dbReference type="CDD" id="cd00833">
    <property type="entry name" value="PKS"/>
    <property type="match status" value="1"/>
</dbReference>
<dbReference type="Pfam" id="PF16197">
    <property type="entry name" value="KAsynt_C_assoc"/>
    <property type="match status" value="1"/>
</dbReference>
<dbReference type="SMART" id="SM00822">
    <property type="entry name" value="PKS_KR"/>
    <property type="match status" value="1"/>
</dbReference>
<dbReference type="InterPro" id="IPR018201">
    <property type="entry name" value="Ketoacyl_synth_AS"/>
</dbReference>
<dbReference type="InterPro" id="IPR014031">
    <property type="entry name" value="Ketoacyl_synth_C"/>
</dbReference>
<dbReference type="InterPro" id="IPR049552">
    <property type="entry name" value="PKS_DH_N"/>
</dbReference>
<dbReference type="InterPro" id="IPR050091">
    <property type="entry name" value="PKS_NRPS_Biosynth_Enz"/>
</dbReference>
<dbReference type="InterPro" id="IPR016035">
    <property type="entry name" value="Acyl_Trfase/lysoPLipase"/>
</dbReference>
<dbReference type="FunFam" id="3.40.47.10:FF:000019">
    <property type="entry name" value="Polyketide synthase type I"/>
    <property type="match status" value="1"/>
</dbReference>
<dbReference type="Gene3D" id="3.40.366.10">
    <property type="entry name" value="Malonyl-Coenzyme A Acyl Carrier Protein, domain 2"/>
    <property type="match status" value="1"/>
</dbReference>
<dbReference type="InterPro" id="IPR015083">
    <property type="entry name" value="NorB/c/GfsB-D-like_docking"/>
</dbReference>
<dbReference type="Pfam" id="PF00550">
    <property type="entry name" value="PP-binding"/>
    <property type="match status" value="1"/>
</dbReference>
<dbReference type="InterPro" id="IPR020806">
    <property type="entry name" value="PKS_PP-bd"/>
</dbReference>
<dbReference type="SUPFAM" id="SSF53901">
    <property type="entry name" value="Thiolase-like"/>
    <property type="match status" value="1"/>
</dbReference>
<protein>
    <recommendedName>
        <fullName evidence="13">6-deoxyerythronolide-B synthase</fullName>
        <ecNumber evidence="13">2.3.1.94</ecNumber>
    </recommendedName>
</protein>
<dbReference type="SUPFAM" id="SSF51735">
    <property type="entry name" value="NAD(P)-binding Rossmann-fold domains"/>
    <property type="match status" value="2"/>
</dbReference>
<dbReference type="GO" id="GO:0033068">
    <property type="term" value="P:macrolide biosynthetic process"/>
    <property type="evidence" value="ECO:0007669"/>
    <property type="project" value="UniProtKB-ARBA"/>
</dbReference>
<dbReference type="Proteomes" id="UP000198967">
    <property type="component" value="Unassembled WGS sequence"/>
</dbReference>
<dbReference type="GO" id="GO:0047879">
    <property type="term" value="F:erythronolide synthase activity"/>
    <property type="evidence" value="ECO:0007669"/>
    <property type="project" value="UniProtKB-EC"/>
</dbReference>
<keyword evidence="6" id="KW-0045">Antibiotic biosynthesis</keyword>
<gene>
    <name evidence="19" type="ORF">SAMN05216377_12232</name>
</gene>
<feature type="active site" description="Proton acceptor; for dehydratase activity" evidence="14">
    <location>
        <position position="947"/>
    </location>
</feature>
<name>A0A1G8C9D0_PSEOR</name>
<comment type="pathway">
    <text evidence="11">Antibiotic biosynthesis; erythromycin biosynthesis.</text>
</comment>
<dbReference type="PROSITE" id="PS50075">
    <property type="entry name" value="CARRIER"/>
    <property type="match status" value="1"/>
</dbReference>
<evidence type="ECO:0000256" key="7">
    <source>
        <dbReference type="ARBA" id="ARBA00023268"/>
    </source>
</evidence>
<dbReference type="InterPro" id="IPR013968">
    <property type="entry name" value="PKS_KR"/>
</dbReference>
<dbReference type="Gene3D" id="3.10.129.110">
    <property type="entry name" value="Polyketide synthase dehydratase"/>
    <property type="match status" value="1"/>
</dbReference>
<dbReference type="InterPro" id="IPR036736">
    <property type="entry name" value="ACP-like_sf"/>
</dbReference>
<sequence length="1726" mass="179423">MADDDRLREYLKVTLGELRRARARLQELETARSEPIAIVAGACRLPGGVRTPEDLWRLVAEGRDAVAPFPTDRGWPLDALFADDADRVGTTYTTEGGFLEDPGGFDAALFGISPREALAIDPQQRQLLELAWEAFERGRIDPTSLRGAPVGVYTGLMYHDYAANRVTLPEGLEGYFGIGNSGSVASGRISYTLGLHGPALTVDTACSSSLVAVHLAVRSLRSGETDLALAGGAAIMGTPEVFVDFARQRGLARDGRCKAFADGADGTGLAEGAGLLLLERLSDARRNGHPVLAVIRGTAVNQDGASAGLTAPHGPSQERVIRAALADAGLTTADVDLVEAHGTGTPLGDPIEAQAVLATYGQGRSAQRPVHLGSVKSNLGHTQAAAGVAGILKSVGALRHRTLPRTLHADRPTAKVDWSDGDVVLLTENRDWAAPEGPRRAAVSSFGVSGTNAHVVLEEAPVDETPRTEPTGTEPTGTAVPLPISGRTAATLRAQAERLLALADQDPRALGHGLATTRAALEERAVVIAATADQTASGLRALAAGEPAANLVTGRADVDGRTVLVFPGQGAQWAGMGAALLDESPVFAEAFGAATAALAELVDWDPEAQVRAVPGPERVDVVQPLSFAVAVGLAAVWRAHGVVPDAVVGHSQGEIAAAYVAGALSLSDAARVVVARSRAIAAGPAGGGGMLAVGLPEEQARTRAAGRAEVAAVNGPSSVVLAGERDALGELAAELDGAGVRVRRIPVDYASHTAAVERLESEILQALDGLRPERPLVPFYSTVEGRWVRHGELDGAYWYRNLRQTVRFGEAVEALVAEGHRAFVEVSPHAVLTGAIEEALDGTAEPAVVTGTLRRDDGGLDRLLTSAARLWVRGVPVDLRPAFGAEPPGPVELPTYPFRHERYWLRPGDGREAGHPLLDAVVSLPETGGAVGSGVLSLSRHPWLADHAVEGRVLLPATALLELVLPTAEQSGHPVVEELLVEQPLILPDRGALDVRVVVGEVDGTGRRPVGVHARRQDDTDPDAWTRHARGHLGAGERRAVEVLAEPRQRIGLDDFYGDLADRGYGYGPAFQGLRAAWRTGDVDELVADVALPAEAIVDGPPFGVHPALLDAALQATSLVRPDEARRRLLPFSWEGVRVYATGATALRVRVRRLGPDVFALAASDPSGGLVVTVDALTLRPAAKAGTPPVEDLYRVVWRPVALPAPPAPPAGGATALPAVVDLTGTVPGSPPAAARAATATVLDALRAVDGPLVVVTGEDLGEPVTATVWGLVRTAQSEDPGRITLVAAADAADPLVRAAVASGEPQVLLRAGEALVPRLARVSAAGACRPWNPDGTVLITGGTGTLGAAVARHVARTRGVRHLVLVGRTAADDPALRAELAELGAQVRFAAADVADRQALAAVLAAIPAERPLTAVVHAAGVLDDGVLTSLTPERVDAVFRPKVDGAWNLHELTRDAELADLVLFSSGAGTFGTPGQGNYAAANGFLDGLAARRRAAGLPAVSLAWGLWSETSGLTAGADRRRLDRAGLRGLSTAEALALFDAGLAGTDPVVLPTRFDVAALRGQAATGALPVLLSDLVRVPRATAAAAQESAPPASLRDRLATRTAADRLRELVELVRRHTAAVLGHADIDAVAATQAFREAGFDSLAAVELRNRVAAAAGVVLPATVVFDHPTPTALARRLRDELWADPEPEAPAAAGADEIELIESMQVDDLIARALGGAGR</sequence>
<dbReference type="SMART" id="SM01294">
    <property type="entry name" value="PKS_PP_betabranch"/>
    <property type="match status" value="1"/>
</dbReference>
<dbReference type="Gene3D" id="3.40.50.720">
    <property type="entry name" value="NAD(P)-binding Rossmann-like Domain"/>
    <property type="match status" value="1"/>
</dbReference>
<organism evidence="19 20">
    <name type="scientific">Pseudonocardia oroxyli</name>
    <dbReference type="NCBI Taxonomy" id="366584"/>
    <lineage>
        <taxon>Bacteria</taxon>
        <taxon>Bacillati</taxon>
        <taxon>Actinomycetota</taxon>
        <taxon>Actinomycetes</taxon>
        <taxon>Pseudonocardiales</taxon>
        <taxon>Pseudonocardiaceae</taxon>
        <taxon>Pseudonocardia</taxon>
    </lineage>
</organism>
<comment type="cofactor">
    <cofactor evidence="1">
        <name>pantetheine 4'-phosphate</name>
        <dbReference type="ChEBI" id="CHEBI:47942"/>
    </cofactor>
</comment>
<dbReference type="PANTHER" id="PTHR43775">
    <property type="entry name" value="FATTY ACID SYNTHASE"/>
    <property type="match status" value="1"/>
</dbReference>
<dbReference type="PANTHER" id="PTHR43775:SF51">
    <property type="entry name" value="INACTIVE PHENOLPHTHIOCEROL SYNTHESIS POLYKETIDE SYNTHASE TYPE I PKS1-RELATED"/>
    <property type="match status" value="1"/>
</dbReference>
<feature type="region of interest" description="C-terminal hotdog fold" evidence="14">
    <location>
        <begin position="1048"/>
        <end position="1188"/>
    </location>
</feature>
<dbReference type="InterPro" id="IPR020807">
    <property type="entry name" value="PKS_DH"/>
</dbReference>
<dbReference type="Gene3D" id="3.30.70.3290">
    <property type="match status" value="1"/>
</dbReference>
<dbReference type="InterPro" id="IPR032821">
    <property type="entry name" value="PKS_assoc"/>
</dbReference>
<evidence type="ECO:0000313" key="20">
    <source>
        <dbReference type="Proteomes" id="UP000198967"/>
    </source>
</evidence>
<dbReference type="SUPFAM" id="SSF55048">
    <property type="entry name" value="Probable ACP-binding domain of malonyl-CoA ACP transacylase"/>
    <property type="match status" value="1"/>
</dbReference>
<dbReference type="InterPro" id="IPR016036">
    <property type="entry name" value="Malonyl_transacylase_ACP-bd"/>
</dbReference>
<evidence type="ECO:0000256" key="10">
    <source>
        <dbReference type="ARBA" id="ARBA00060158"/>
    </source>
</evidence>
<dbReference type="STRING" id="366584.SAMN05216377_12232"/>
<dbReference type="GO" id="GO:0004315">
    <property type="term" value="F:3-oxoacyl-[acyl-carrier-protein] synthase activity"/>
    <property type="evidence" value="ECO:0007669"/>
    <property type="project" value="InterPro"/>
</dbReference>
<dbReference type="InterPro" id="IPR036291">
    <property type="entry name" value="NAD(P)-bd_dom_sf"/>
</dbReference>
<dbReference type="Gene3D" id="3.40.47.10">
    <property type="match status" value="1"/>
</dbReference>
<dbReference type="InterPro" id="IPR049551">
    <property type="entry name" value="PKS_DH_C"/>
</dbReference>
<evidence type="ECO:0000256" key="8">
    <source>
        <dbReference type="ARBA" id="ARBA00023315"/>
    </source>
</evidence>
<dbReference type="EC" id="2.3.1.94" evidence="13"/>
<dbReference type="InterPro" id="IPR001227">
    <property type="entry name" value="Ac_transferase_dom_sf"/>
</dbReference>
<dbReference type="SMART" id="SM00823">
    <property type="entry name" value="PKS_PP"/>
    <property type="match status" value="1"/>
</dbReference>
<dbReference type="InterPro" id="IPR057326">
    <property type="entry name" value="KR_dom"/>
</dbReference>
<reference evidence="19 20" key="1">
    <citation type="submission" date="2016-10" db="EMBL/GenBank/DDBJ databases">
        <authorList>
            <person name="de Groot N.N."/>
        </authorList>
    </citation>
    <scope>NUCLEOTIDE SEQUENCE [LARGE SCALE GENOMIC DNA]</scope>
    <source>
        <strain evidence="19 20">CGMCC 4.3143</strain>
    </source>
</reference>
<dbReference type="PROSITE" id="PS52004">
    <property type="entry name" value="KS3_2"/>
    <property type="match status" value="1"/>
</dbReference>
<evidence type="ECO:0000256" key="12">
    <source>
        <dbReference type="ARBA" id="ARBA00063272"/>
    </source>
</evidence>
<dbReference type="EMBL" id="FNBE01000022">
    <property type="protein sequence ID" value="SDH41985.1"/>
    <property type="molecule type" value="Genomic_DNA"/>
</dbReference>
<dbReference type="InterPro" id="IPR042104">
    <property type="entry name" value="PKS_dehydratase_sf"/>
</dbReference>
<dbReference type="SMART" id="SM00827">
    <property type="entry name" value="PKS_AT"/>
    <property type="match status" value="1"/>
</dbReference>
<proteinExistence type="predicted"/>
<dbReference type="SMART" id="SM00825">
    <property type="entry name" value="PKS_KS"/>
    <property type="match status" value="1"/>
</dbReference>
<dbReference type="InterPro" id="IPR016039">
    <property type="entry name" value="Thiolase-like"/>
</dbReference>
<dbReference type="Pfam" id="PF00698">
    <property type="entry name" value="Acyl_transf_1"/>
    <property type="match status" value="1"/>
</dbReference>
<dbReference type="GO" id="GO:0031177">
    <property type="term" value="F:phosphopantetheine binding"/>
    <property type="evidence" value="ECO:0007669"/>
    <property type="project" value="InterPro"/>
</dbReference>
<feature type="compositionally biased region" description="Low complexity" evidence="15">
    <location>
        <begin position="468"/>
        <end position="478"/>
    </location>
</feature>
<evidence type="ECO:0000256" key="6">
    <source>
        <dbReference type="ARBA" id="ARBA00023194"/>
    </source>
</evidence>
<evidence type="ECO:0000259" key="18">
    <source>
        <dbReference type="PROSITE" id="PS52019"/>
    </source>
</evidence>
<evidence type="ECO:0000256" key="2">
    <source>
        <dbReference type="ARBA" id="ARBA00022450"/>
    </source>
</evidence>
<evidence type="ECO:0000256" key="5">
    <source>
        <dbReference type="ARBA" id="ARBA00022737"/>
    </source>
</evidence>
<dbReference type="InterPro" id="IPR014043">
    <property type="entry name" value="Acyl_transferase_dom"/>
</dbReference>
<dbReference type="CDD" id="cd08956">
    <property type="entry name" value="KR_3_FAS_SDR_x"/>
    <property type="match status" value="1"/>
</dbReference>
<keyword evidence="8" id="KW-0012">Acyltransferase</keyword>
<dbReference type="Pfam" id="PF02801">
    <property type="entry name" value="Ketoacyl-synt_C"/>
    <property type="match status" value="1"/>
</dbReference>
<evidence type="ECO:0000259" key="16">
    <source>
        <dbReference type="PROSITE" id="PS50075"/>
    </source>
</evidence>
<dbReference type="InterPro" id="IPR009081">
    <property type="entry name" value="PP-bd_ACP"/>
</dbReference>
<keyword evidence="2" id="KW-0596">Phosphopantetheine</keyword>
<keyword evidence="20" id="KW-1185">Reference proteome</keyword>
<evidence type="ECO:0000256" key="14">
    <source>
        <dbReference type="PROSITE-ProRule" id="PRU01363"/>
    </source>
</evidence>
<dbReference type="Pfam" id="PF00109">
    <property type="entry name" value="ketoacyl-synt"/>
    <property type="match status" value="1"/>
</dbReference>
<keyword evidence="3" id="KW-0597">Phosphoprotein</keyword>
<evidence type="ECO:0000256" key="4">
    <source>
        <dbReference type="ARBA" id="ARBA00022679"/>
    </source>
</evidence>
<evidence type="ECO:0000256" key="9">
    <source>
        <dbReference type="ARBA" id="ARBA00052442"/>
    </source>
</evidence>
<comment type="function">
    <text evidence="10">Involved in the biosynthesis of antibiotic erythromycin via the biosynthesis of its aglycone precursor, 6-deoxyerythronolide B (6-dEB).</text>
</comment>
<dbReference type="GO" id="GO:0004312">
    <property type="term" value="F:fatty acid synthase activity"/>
    <property type="evidence" value="ECO:0007669"/>
    <property type="project" value="TreeGrafter"/>
</dbReference>
<dbReference type="SMART" id="SM00826">
    <property type="entry name" value="PKS_DH"/>
    <property type="match status" value="1"/>
</dbReference>
<dbReference type="PROSITE" id="PS52019">
    <property type="entry name" value="PKS_MFAS_DH"/>
    <property type="match status" value="1"/>
</dbReference>
<evidence type="ECO:0000259" key="17">
    <source>
        <dbReference type="PROSITE" id="PS52004"/>
    </source>
</evidence>
<feature type="region of interest" description="N-terminal hotdog fold" evidence="14">
    <location>
        <begin position="915"/>
        <end position="1038"/>
    </location>
</feature>
<evidence type="ECO:0000256" key="13">
    <source>
        <dbReference type="ARBA" id="ARBA00066981"/>
    </source>
</evidence>
<feature type="domain" description="Carrier" evidence="16">
    <location>
        <begin position="1613"/>
        <end position="1688"/>
    </location>
</feature>
<evidence type="ECO:0000256" key="1">
    <source>
        <dbReference type="ARBA" id="ARBA00001957"/>
    </source>
</evidence>
<feature type="region of interest" description="Disordered" evidence="15">
    <location>
        <begin position="462"/>
        <end position="481"/>
    </location>
</feature>
<comment type="subunit">
    <text evidence="12">Homodimer. Erythronolide synthase is composed of EryAI, EryAII and EryAIII multimodular (2 modules) polypeptides each coding for a functional synthase subunit which participates in 2 of the six FAS-like elongation steps required for formation of the polyketide. Module 1, 2, 3, 4, 5, and 6 participating in biosynthesis steps 1, 2, 3, 4, 5, and 6, respectively.</text>
</comment>
<dbReference type="Pfam" id="PF21089">
    <property type="entry name" value="PKS_DH_N"/>
    <property type="match status" value="1"/>
</dbReference>
<dbReference type="FunFam" id="3.40.366.10:FF:000002">
    <property type="entry name" value="Probable polyketide synthase 2"/>
    <property type="match status" value="1"/>
</dbReference>
<dbReference type="InterPro" id="IPR049900">
    <property type="entry name" value="PKS_mFAS_DH"/>
</dbReference>
<comment type="catalytic activity">
    <reaction evidence="9">
        <text>6 (S)-methylmalonyl-CoA + propanoyl-CoA + 6 NADPH + 12 H(+) = 6-deoxyerythronolide B + 6 CO2 + 6 NADP(+) + 7 CoA + H2O</text>
        <dbReference type="Rhea" id="RHEA:23068"/>
        <dbReference type="ChEBI" id="CHEBI:15377"/>
        <dbReference type="ChEBI" id="CHEBI:15378"/>
        <dbReference type="ChEBI" id="CHEBI:16089"/>
        <dbReference type="ChEBI" id="CHEBI:16526"/>
        <dbReference type="ChEBI" id="CHEBI:57287"/>
        <dbReference type="ChEBI" id="CHEBI:57327"/>
        <dbReference type="ChEBI" id="CHEBI:57392"/>
        <dbReference type="ChEBI" id="CHEBI:57783"/>
        <dbReference type="ChEBI" id="CHEBI:58349"/>
        <dbReference type="EC" id="2.3.1.94"/>
    </reaction>
</comment>
<keyword evidence="4 19" id="KW-0808">Transferase</keyword>
<dbReference type="Pfam" id="PF14765">
    <property type="entry name" value="PS-DH"/>
    <property type="match status" value="1"/>
</dbReference>
<dbReference type="Pfam" id="PF08990">
    <property type="entry name" value="Docking"/>
    <property type="match status" value="1"/>
</dbReference>
<accession>A0A1G8C9D0</accession>
<dbReference type="SUPFAM" id="SSF52151">
    <property type="entry name" value="FabD/lysophospholipase-like"/>
    <property type="match status" value="1"/>
</dbReference>
<dbReference type="GO" id="GO:0006633">
    <property type="term" value="P:fatty acid biosynthetic process"/>
    <property type="evidence" value="ECO:0007669"/>
    <property type="project" value="InterPro"/>
</dbReference>
<keyword evidence="7" id="KW-0511">Multifunctional enzyme</keyword>
<evidence type="ECO:0000256" key="11">
    <source>
        <dbReference type="ARBA" id="ARBA00060622"/>
    </source>
</evidence>
<dbReference type="FunFam" id="1.10.1200.10:FF:000007">
    <property type="entry name" value="Probable polyketide synthase pks17"/>
    <property type="match status" value="1"/>
</dbReference>
<keyword evidence="5" id="KW-0677">Repeat</keyword>
<evidence type="ECO:0000313" key="19">
    <source>
        <dbReference type="EMBL" id="SDH41985.1"/>
    </source>
</evidence>
<evidence type="ECO:0000256" key="15">
    <source>
        <dbReference type="SAM" id="MobiDB-lite"/>
    </source>
</evidence>
<feature type="active site" description="Proton donor; for dehydratase activity" evidence="14">
    <location>
        <position position="1111"/>
    </location>
</feature>
<feature type="domain" description="PKS/mFAS DH" evidence="18">
    <location>
        <begin position="915"/>
        <end position="1188"/>
    </location>
</feature>
<dbReference type="PROSITE" id="PS00606">
    <property type="entry name" value="KS3_1"/>
    <property type="match status" value="1"/>
</dbReference>
<dbReference type="Gene3D" id="1.10.1200.10">
    <property type="entry name" value="ACP-like"/>
    <property type="match status" value="1"/>
</dbReference>
<dbReference type="PROSITE" id="PS00012">
    <property type="entry name" value="PHOSPHOPANTETHEINE"/>
    <property type="match status" value="1"/>
</dbReference>
<dbReference type="InterPro" id="IPR006162">
    <property type="entry name" value="Ppantetheine_attach_site"/>
</dbReference>
<dbReference type="Pfam" id="PF08659">
    <property type="entry name" value="KR"/>
    <property type="match status" value="1"/>
</dbReference>
<dbReference type="InterPro" id="IPR020841">
    <property type="entry name" value="PKS_Beta-ketoAc_synthase_dom"/>
</dbReference>
<feature type="domain" description="Ketosynthase family 3 (KS3)" evidence="17">
    <location>
        <begin position="33"/>
        <end position="459"/>
    </location>
</feature>
<dbReference type="InterPro" id="IPR014030">
    <property type="entry name" value="Ketoacyl_synth_N"/>
</dbReference>
<evidence type="ECO:0000256" key="3">
    <source>
        <dbReference type="ARBA" id="ARBA00022553"/>
    </source>
</evidence>